<evidence type="ECO:0008006" key="5">
    <source>
        <dbReference type="Google" id="ProtNLM"/>
    </source>
</evidence>
<keyword evidence="4" id="KW-1185">Reference proteome</keyword>
<dbReference type="AlphaFoldDB" id="A0A0M0I373"/>
<dbReference type="EMBL" id="LHPI01000002">
    <property type="protein sequence ID" value="KOO08749.1"/>
    <property type="molecule type" value="Genomic_DNA"/>
</dbReference>
<dbReference type="SUPFAM" id="SSF47598">
    <property type="entry name" value="Ribbon-helix-helix"/>
    <property type="match status" value="1"/>
</dbReference>
<sequence>MSALKKERVEFRLSESEKSVLEEAALLSNTTISKFVSETTVAKAQEVISEHKRLQIEASQWESVMDALENPAEPTDLMQEIIGMSLEESWTVKIKN</sequence>
<protein>
    <recommendedName>
        <fullName evidence="5">Toxin-antitoxin system, antitoxin component</fullName>
    </recommendedName>
</protein>
<dbReference type="Gene3D" id="1.20.5.780">
    <property type="entry name" value="Single helix bin"/>
    <property type="match status" value="1"/>
</dbReference>
<dbReference type="PANTHER" id="PTHR35401">
    <property type="entry name" value="COPG FAMILY HELIX-TURN-HELIX PROTEIN-RELATED-RELATED"/>
    <property type="match status" value="1"/>
</dbReference>
<organism evidence="3 4">
    <name type="scientific">Vibrio hepatarius</name>
    <dbReference type="NCBI Taxonomy" id="171383"/>
    <lineage>
        <taxon>Bacteria</taxon>
        <taxon>Pseudomonadati</taxon>
        <taxon>Pseudomonadota</taxon>
        <taxon>Gammaproteobacteria</taxon>
        <taxon>Vibrionales</taxon>
        <taxon>Vibrionaceae</taxon>
        <taxon>Vibrio</taxon>
        <taxon>Vibrio oreintalis group</taxon>
    </lineage>
</organism>
<dbReference type="GO" id="GO:0006355">
    <property type="term" value="P:regulation of DNA-templated transcription"/>
    <property type="evidence" value="ECO:0007669"/>
    <property type="project" value="InterPro"/>
</dbReference>
<dbReference type="InterPro" id="IPR010985">
    <property type="entry name" value="Ribbon_hlx_hlx"/>
</dbReference>
<dbReference type="InterPro" id="IPR014795">
    <property type="entry name" value="TacA_1-like"/>
</dbReference>
<dbReference type="PATRIC" id="fig|171383.3.peg.1071"/>
<proteinExistence type="inferred from homology"/>
<comment type="caution">
    <text evidence="3">The sequence shown here is derived from an EMBL/GenBank/DDBJ whole genome shotgun (WGS) entry which is preliminary data.</text>
</comment>
<comment type="similarity">
    <text evidence="2">Belongs to the TacA antitoxin family.</text>
</comment>
<gene>
    <name evidence="3" type="ORF">AKJ31_05165</name>
</gene>
<reference evidence="4" key="1">
    <citation type="submission" date="2015-08" db="EMBL/GenBank/DDBJ databases">
        <title>Vibrio galatheae sp. nov., a novel member of the Vibrionaceae family isolated from the Solomon Islands.</title>
        <authorList>
            <person name="Giubergia S."/>
            <person name="Machado H."/>
            <person name="Mateiu R.V."/>
            <person name="Gram L."/>
        </authorList>
    </citation>
    <scope>NUCLEOTIDE SEQUENCE [LARGE SCALE GENOMIC DNA]</scope>
    <source>
        <strain evidence="4">DSM 19134</strain>
    </source>
</reference>
<dbReference type="Proteomes" id="UP000037530">
    <property type="component" value="Unassembled WGS sequence"/>
</dbReference>
<evidence type="ECO:0000256" key="1">
    <source>
        <dbReference type="ARBA" id="ARBA00022649"/>
    </source>
</evidence>
<accession>A0A0M0I373</accession>
<dbReference type="PANTHER" id="PTHR35401:SF2">
    <property type="entry name" value="ABC-TYPE TRANSPORT SYSTEM"/>
    <property type="match status" value="1"/>
</dbReference>
<evidence type="ECO:0000313" key="3">
    <source>
        <dbReference type="EMBL" id="KOO08749.1"/>
    </source>
</evidence>
<dbReference type="STRING" id="171383.AKJ31_05165"/>
<dbReference type="RefSeq" id="WP_053408044.1">
    <property type="nucleotide sequence ID" value="NZ_DAIPHI010000044.1"/>
</dbReference>
<dbReference type="Pfam" id="PF08681">
    <property type="entry name" value="TacA1"/>
    <property type="match status" value="1"/>
</dbReference>
<evidence type="ECO:0000313" key="4">
    <source>
        <dbReference type="Proteomes" id="UP000037530"/>
    </source>
</evidence>
<dbReference type="OrthoDB" id="6505495at2"/>
<keyword evidence="1" id="KW-1277">Toxin-antitoxin system</keyword>
<evidence type="ECO:0000256" key="2">
    <source>
        <dbReference type="ARBA" id="ARBA00049988"/>
    </source>
</evidence>
<name>A0A0M0I373_9VIBR</name>